<reference evidence="1" key="5">
    <citation type="journal article" date="2021" name="G3 (Bethesda)">
        <title>Aegilops tauschii genome assembly Aet v5.0 features greater sequence contiguity and improved annotation.</title>
        <authorList>
            <person name="Wang L."/>
            <person name="Zhu T."/>
            <person name="Rodriguez J.C."/>
            <person name="Deal K.R."/>
            <person name="Dubcovsky J."/>
            <person name="McGuire P.E."/>
            <person name="Lux T."/>
            <person name="Spannagl M."/>
            <person name="Mayer K.F.X."/>
            <person name="Baldrich P."/>
            <person name="Meyers B.C."/>
            <person name="Huo N."/>
            <person name="Gu Y.Q."/>
            <person name="Zhou H."/>
            <person name="Devos K.M."/>
            <person name="Bennetzen J.L."/>
            <person name="Unver T."/>
            <person name="Budak H."/>
            <person name="Gulick P.J."/>
            <person name="Galiba G."/>
            <person name="Kalapos B."/>
            <person name="Nelson D.R."/>
            <person name="Li P."/>
            <person name="You F.M."/>
            <person name="Luo M.C."/>
            <person name="Dvorak J."/>
        </authorList>
    </citation>
    <scope>NUCLEOTIDE SEQUENCE [LARGE SCALE GENOMIC DNA]</scope>
    <source>
        <strain evidence="1">cv. AL8/78</strain>
    </source>
</reference>
<evidence type="ECO:0000313" key="1">
    <source>
        <dbReference type="EnsemblPlants" id="AET1Gv20409900.19"/>
    </source>
</evidence>
<sequence length="56" mass="6316">MCTANKLCQYYHLPTSSIYDSSINRLALSPVGRNSLLCQGRTPSNYSFSIAEMQRQ</sequence>
<protein>
    <submittedName>
        <fullName evidence="1">Uncharacterized protein</fullName>
    </submittedName>
</protein>
<dbReference type="Proteomes" id="UP000015105">
    <property type="component" value="Chromosome 1D"/>
</dbReference>
<accession>A0A452YGE1</accession>
<organism evidence="1 2">
    <name type="scientific">Aegilops tauschii subsp. strangulata</name>
    <name type="common">Goatgrass</name>
    <dbReference type="NCBI Taxonomy" id="200361"/>
    <lineage>
        <taxon>Eukaryota</taxon>
        <taxon>Viridiplantae</taxon>
        <taxon>Streptophyta</taxon>
        <taxon>Embryophyta</taxon>
        <taxon>Tracheophyta</taxon>
        <taxon>Spermatophyta</taxon>
        <taxon>Magnoliopsida</taxon>
        <taxon>Liliopsida</taxon>
        <taxon>Poales</taxon>
        <taxon>Poaceae</taxon>
        <taxon>BOP clade</taxon>
        <taxon>Pooideae</taxon>
        <taxon>Triticodae</taxon>
        <taxon>Triticeae</taxon>
        <taxon>Triticinae</taxon>
        <taxon>Aegilops</taxon>
    </lineage>
</organism>
<dbReference type="Gramene" id="AET1Gv20409900.19">
    <property type="protein sequence ID" value="AET1Gv20409900.19"/>
    <property type="gene ID" value="AET1Gv20409900"/>
</dbReference>
<reference evidence="1" key="3">
    <citation type="journal article" date="2017" name="Nature">
        <title>Genome sequence of the progenitor of the wheat D genome Aegilops tauschii.</title>
        <authorList>
            <person name="Luo M.C."/>
            <person name="Gu Y.Q."/>
            <person name="Puiu D."/>
            <person name="Wang H."/>
            <person name="Twardziok S.O."/>
            <person name="Deal K.R."/>
            <person name="Huo N."/>
            <person name="Zhu T."/>
            <person name="Wang L."/>
            <person name="Wang Y."/>
            <person name="McGuire P.E."/>
            <person name="Liu S."/>
            <person name="Long H."/>
            <person name="Ramasamy R.K."/>
            <person name="Rodriguez J.C."/>
            <person name="Van S.L."/>
            <person name="Yuan L."/>
            <person name="Wang Z."/>
            <person name="Xia Z."/>
            <person name="Xiao L."/>
            <person name="Anderson O.D."/>
            <person name="Ouyang S."/>
            <person name="Liang Y."/>
            <person name="Zimin A.V."/>
            <person name="Pertea G."/>
            <person name="Qi P."/>
            <person name="Bennetzen J.L."/>
            <person name="Dai X."/>
            <person name="Dawson M.W."/>
            <person name="Muller H.G."/>
            <person name="Kugler K."/>
            <person name="Rivarola-Duarte L."/>
            <person name="Spannagl M."/>
            <person name="Mayer K.F.X."/>
            <person name="Lu F.H."/>
            <person name="Bevan M.W."/>
            <person name="Leroy P."/>
            <person name="Li P."/>
            <person name="You F.M."/>
            <person name="Sun Q."/>
            <person name="Liu Z."/>
            <person name="Lyons E."/>
            <person name="Wicker T."/>
            <person name="Salzberg S.L."/>
            <person name="Devos K.M."/>
            <person name="Dvorak J."/>
        </authorList>
    </citation>
    <scope>NUCLEOTIDE SEQUENCE [LARGE SCALE GENOMIC DNA]</scope>
    <source>
        <strain evidence="1">cv. AL8/78</strain>
    </source>
</reference>
<reference evidence="2" key="2">
    <citation type="journal article" date="2017" name="Nat. Plants">
        <title>The Aegilops tauschii genome reveals multiple impacts of transposons.</title>
        <authorList>
            <person name="Zhao G."/>
            <person name="Zou C."/>
            <person name="Li K."/>
            <person name="Wang K."/>
            <person name="Li T."/>
            <person name="Gao L."/>
            <person name="Zhang X."/>
            <person name="Wang H."/>
            <person name="Yang Z."/>
            <person name="Liu X."/>
            <person name="Jiang W."/>
            <person name="Mao L."/>
            <person name="Kong X."/>
            <person name="Jiao Y."/>
            <person name="Jia J."/>
        </authorList>
    </citation>
    <scope>NUCLEOTIDE SEQUENCE [LARGE SCALE GENOMIC DNA]</scope>
    <source>
        <strain evidence="2">cv. AL8/78</strain>
    </source>
</reference>
<reference evidence="2" key="1">
    <citation type="journal article" date="2014" name="Science">
        <title>Ancient hybridizations among the ancestral genomes of bread wheat.</title>
        <authorList>
            <consortium name="International Wheat Genome Sequencing Consortium,"/>
            <person name="Marcussen T."/>
            <person name="Sandve S.R."/>
            <person name="Heier L."/>
            <person name="Spannagl M."/>
            <person name="Pfeifer M."/>
            <person name="Jakobsen K.S."/>
            <person name="Wulff B.B."/>
            <person name="Steuernagel B."/>
            <person name="Mayer K.F."/>
            <person name="Olsen O.A."/>
        </authorList>
    </citation>
    <scope>NUCLEOTIDE SEQUENCE [LARGE SCALE GENOMIC DNA]</scope>
    <source>
        <strain evidence="2">cv. AL8/78</strain>
    </source>
</reference>
<reference evidence="1" key="4">
    <citation type="submission" date="2019-03" db="UniProtKB">
        <authorList>
            <consortium name="EnsemblPlants"/>
        </authorList>
    </citation>
    <scope>IDENTIFICATION</scope>
</reference>
<proteinExistence type="predicted"/>
<dbReference type="AlphaFoldDB" id="A0A452YGE1"/>
<name>A0A452YGE1_AEGTS</name>
<dbReference type="EnsemblPlants" id="AET1Gv20409900.19">
    <property type="protein sequence ID" value="AET1Gv20409900.19"/>
    <property type="gene ID" value="AET1Gv20409900"/>
</dbReference>
<evidence type="ECO:0000313" key="2">
    <source>
        <dbReference type="Proteomes" id="UP000015105"/>
    </source>
</evidence>
<keyword evidence="2" id="KW-1185">Reference proteome</keyword>